<dbReference type="GO" id="GO:0043527">
    <property type="term" value="C:tRNA methyltransferase complex"/>
    <property type="evidence" value="ECO:0007669"/>
    <property type="project" value="TreeGrafter"/>
</dbReference>
<dbReference type="Pfam" id="PF02390">
    <property type="entry name" value="Methyltransf_4"/>
    <property type="match status" value="1"/>
</dbReference>
<reference evidence="8 9" key="1">
    <citation type="submission" date="2019-03" db="EMBL/GenBank/DDBJ databases">
        <title>Characterization of a novel Mycoplasma cynos real-time PCR assay.</title>
        <authorList>
            <person name="Tallmadge R.L."/>
            <person name="Mitchell P.K."/>
            <person name="Goodman L."/>
        </authorList>
    </citation>
    <scope>NUCLEOTIDE SEQUENCE [LARGE SCALE GENOMIC DNA]</scope>
    <source>
        <strain evidence="8 9">1642</strain>
    </source>
</reference>
<feature type="binding site" evidence="7">
    <location>
        <position position="113"/>
    </location>
    <ligand>
        <name>substrate</name>
    </ligand>
</feature>
<evidence type="ECO:0000256" key="5">
    <source>
        <dbReference type="ARBA" id="ARBA00022691"/>
    </source>
</evidence>
<feature type="binding site" evidence="7">
    <location>
        <position position="88"/>
    </location>
    <ligand>
        <name>S-adenosyl-L-methionine</name>
        <dbReference type="ChEBI" id="CHEBI:59789"/>
    </ligand>
</feature>
<dbReference type="InterPro" id="IPR055361">
    <property type="entry name" value="tRNA_methyltr_TrmB_bact"/>
</dbReference>
<dbReference type="Gene3D" id="3.40.50.150">
    <property type="entry name" value="Vaccinia Virus protein VP39"/>
    <property type="match status" value="1"/>
</dbReference>
<dbReference type="PANTHER" id="PTHR23417">
    <property type="entry name" value="3-DEOXY-D-MANNO-OCTULOSONIC-ACID TRANSFERASE/TRNA GUANINE-N 7 - -METHYLTRANSFERASE"/>
    <property type="match status" value="1"/>
</dbReference>
<dbReference type="Proteomes" id="UP000320801">
    <property type="component" value="Unassembled WGS sequence"/>
</dbReference>
<keyword evidence="3 7" id="KW-0489">Methyltransferase</keyword>
<dbReference type="InterPro" id="IPR029063">
    <property type="entry name" value="SAM-dependent_MTases_sf"/>
</dbReference>
<evidence type="ECO:0000256" key="2">
    <source>
        <dbReference type="ARBA" id="ARBA00003015"/>
    </source>
</evidence>
<feature type="binding site" evidence="7">
    <location>
        <begin position="183"/>
        <end position="186"/>
    </location>
    <ligand>
        <name>substrate</name>
    </ligand>
</feature>
<accession>A0A507SMN2</accession>
<dbReference type="NCBIfam" id="TIGR00091">
    <property type="entry name" value="tRNA (guanosine(46)-N7)-methyltransferase TrmB"/>
    <property type="match status" value="1"/>
</dbReference>
<evidence type="ECO:0000256" key="7">
    <source>
        <dbReference type="HAMAP-Rule" id="MF_01057"/>
    </source>
</evidence>
<evidence type="ECO:0000256" key="4">
    <source>
        <dbReference type="ARBA" id="ARBA00022679"/>
    </source>
</evidence>
<dbReference type="NCBIfam" id="NF001080">
    <property type="entry name" value="PRK00121.2-2"/>
    <property type="match status" value="1"/>
</dbReference>
<feature type="binding site" evidence="7">
    <location>
        <position position="36"/>
    </location>
    <ligand>
        <name>S-adenosyl-L-methionine</name>
        <dbReference type="ChEBI" id="CHEBI:59789"/>
    </ligand>
</feature>
<proteinExistence type="inferred from homology"/>
<dbReference type="OrthoDB" id="9802090at2"/>
<dbReference type="PANTHER" id="PTHR23417:SF14">
    <property type="entry name" value="PENTACOTRIPEPTIDE-REPEAT REGION OF PRORP DOMAIN-CONTAINING PROTEIN"/>
    <property type="match status" value="1"/>
</dbReference>
<evidence type="ECO:0000313" key="9">
    <source>
        <dbReference type="Proteomes" id="UP000320801"/>
    </source>
</evidence>
<evidence type="ECO:0000256" key="1">
    <source>
        <dbReference type="ARBA" id="ARBA00000142"/>
    </source>
</evidence>
<dbReference type="EC" id="2.1.1.33" evidence="7"/>
<comment type="function">
    <text evidence="2 7">Catalyzes the formation of N(7)-methylguanine at position 46 (m7G46) in tRNA.</text>
</comment>
<evidence type="ECO:0000256" key="3">
    <source>
        <dbReference type="ARBA" id="ARBA00022603"/>
    </source>
</evidence>
<comment type="pathway">
    <text evidence="7">tRNA modification; N(7)-methylguanine-tRNA biosynthesis.</text>
</comment>
<feature type="binding site" evidence="7">
    <location>
        <position position="109"/>
    </location>
    <ligand>
        <name>S-adenosyl-L-methionine</name>
        <dbReference type="ChEBI" id="CHEBI:59789"/>
    </ligand>
</feature>
<organism evidence="8 9">
    <name type="scientific">Mycoplasmopsis mucosicanis</name>
    <dbReference type="NCBI Taxonomy" id="458208"/>
    <lineage>
        <taxon>Bacteria</taxon>
        <taxon>Bacillati</taxon>
        <taxon>Mycoplasmatota</taxon>
        <taxon>Mycoplasmoidales</taxon>
        <taxon>Metamycoplasmataceae</taxon>
        <taxon>Mycoplasmopsis</taxon>
    </lineage>
</organism>
<feature type="binding site" evidence="7">
    <location>
        <position position="61"/>
    </location>
    <ligand>
        <name>S-adenosyl-L-methionine</name>
        <dbReference type="ChEBI" id="CHEBI:59789"/>
    </ligand>
</feature>
<keyword evidence="5 7" id="KW-0949">S-adenosyl-L-methionine</keyword>
<dbReference type="EMBL" id="SMDN01000020">
    <property type="protein sequence ID" value="TQC51284.1"/>
    <property type="molecule type" value="Genomic_DNA"/>
</dbReference>
<comment type="caution">
    <text evidence="7">Lacks conserved residue(s) required for the propagation of feature annotation.</text>
</comment>
<feature type="binding site" evidence="7">
    <location>
        <position position="145"/>
    </location>
    <ligand>
        <name>substrate</name>
    </ligand>
</feature>
<evidence type="ECO:0000256" key="6">
    <source>
        <dbReference type="ARBA" id="ARBA00022694"/>
    </source>
</evidence>
<dbReference type="HAMAP" id="MF_01057">
    <property type="entry name" value="tRNA_methyltr_TrmB"/>
    <property type="match status" value="1"/>
</dbReference>
<dbReference type="SUPFAM" id="SSF53335">
    <property type="entry name" value="S-adenosyl-L-methionine-dependent methyltransferases"/>
    <property type="match status" value="1"/>
</dbReference>
<dbReference type="InterPro" id="IPR003358">
    <property type="entry name" value="tRNA_(Gua-N-7)_MeTrfase_Trmb"/>
</dbReference>
<dbReference type="AlphaFoldDB" id="A0A507SMN2"/>
<comment type="caution">
    <text evidence="8">The sequence shown here is derived from an EMBL/GenBank/DDBJ whole genome shotgun (WGS) entry which is preliminary data.</text>
</comment>
<comment type="similarity">
    <text evidence="7">Belongs to the class I-like SAM-binding methyltransferase superfamily. TrmB family.</text>
</comment>
<evidence type="ECO:0000313" key="8">
    <source>
        <dbReference type="EMBL" id="TQC51284.1"/>
    </source>
</evidence>
<dbReference type="RefSeq" id="WP_141484192.1">
    <property type="nucleotide sequence ID" value="NZ_SMDN01000020.1"/>
</dbReference>
<keyword evidence="9" id="KW-1185">Reference proteome</keyword>
<name>A0A507SMN2_9BACT</name>
<sequence length="206" mass="24133">MRLRHDKEALNKVQNSGFYIENTHFPIKLDHNSVLEIGMGKGEMLVELARLNPAMMFYGLEKYATVAAKCLKKASEYNLQNFKIILENAQNIDQIFSGYLNTIWLTFSDPWPKARHENRRLTHKSFLEKYASIMDENSVLKFKSDNDLLYNYSLESFSQNYWNIIDFGQNLHQSIYAKDNVMTGYESKWRSLGKNINFIIAKPQKK</sequence>
<dbReference type="PROSITE" id="PS51625">
    <property type="entry name" value="SAM_MT_TRMB"/>
    <property type="match status" value="1"/>
</dbReference>
<dbReference type="GO" id="GO:0008176">
    <property type="term" value="F:tRNA (guanine(46)-N7)-methyltransferase activity"/>
    <property type="evidence" value="ECO:0007669"/>
    <property type="project" value="UniProtKB-UniRule"/>
</dbReference>
<comment type="catalytic activity">
    <reaction evidence="1 7">
        <text>guanosine(46) in tRNA + S-adenosyl-L-methionine = N(7)-methylguanosine(46) in tRNA + S-adenosyl-L-homocysteine</text>
        <dbReference type="Rhea" id="RHEA:42708"/>
        <dbReference type="Rhea" id="RHEA-COMP:10188"/>
        <dbReference type="Rhea" id="RHEA-COMP:10189"/>
        <dbReference type="ChEBI" id="CHEBI:57856"/>
        <dbReference type="ChEBI" id="CHEBI:59789"/>
        <dbReference type="ChEBI" id="CHEBI:74269"/>
        <dbReference type="ChEBI" id="CHEBI:74480"/>
        <dbReference type="EC" id="2.1.1.33"/>
    </reaction>
</comment>
<dbReference type="UniPathway" id="UPA00989"/>
<keyword evidence="4 7" id="KW-0808">Transferase</keyword>
<keyword evidence="6 7" id="KW-0819">tRNA processing</keyword>
<gene>
    <name evidence="7 8" type="primary">trmB</name>
    <name evidence="8" type="ORF">E1I18_03415</name>
</gene>
<protein>
    <recommendedName>
        <fullName evidence="7">tRNA (guanine-N(7)-)-methyltransferase</fullName>
        <ecNumber evidence="7">2.1.1.33</ecNumber>
    </recommendedName>
    <alternativeName>
        <fullName evidence="7">tRNA (guanine(46)-N(7))-methyltransferase</fullName>
    </alternativeName>
    <alternativeName>
        <fullName evidence="7">tRNA(m7G46)-methyltransferase</fullName>
    </alternativeName>
</protein>